<keyword evidence="2" id="KW-1185">Reference proteome</keyword>
<protein>
    <submittedName>
        <fullName evidence="1">Uncharacterized protein</fullName>
    </submittedName>
</protein>
<dbReference type="AlphaFoldDB" id="A0A5B1LVE5"/>
<evidence type="ECO:0000313" key="2">
    <source>
        <dbReference type="Proteomes" id="UP000324351"/>
    </source>
</evidence>
<comment type="caution">
    <text evidence="1">The sequence shown here is derived from an EMBL/GenBank/DDBJ whole genome shotgun (WGS) entry which is preliminary data.</text>
</comment>
<proteinExistence type="predicted"/>
<dbReference type="RefSeq" id="WP_149752191.1">
    <property type="nucleotide sequence ID" value="NZ_VUJW01000014.1"/>
</dbReference>
<sequence>MLAALPPSQATNAQAHVNLDSARVPVEFDVLIDCDTVSEETSCFEALNVLLSQHGVSIWRYADCGPPTDVRRKDGAPIGWLEIVELDTDEDPTSRRAPTHATRYSDGKTVSTAIMWGGIQYAGEANATSSDHLLGQAAESARMGILVTKRRELVGRGEARWRGGTLMAPPERAVATLGLILRGNCHFPVTPYSTTGRGFYLALALDSLLPNYGLWAAACSADGAFGQGQIYYLSTATEGRLFQALNARDQTAIAMSQTRIDWVEVADAVDRFLVFLLAAMDATARVVYEIVQPDKMRPRDAKWQVSDFIKALRPSHPSLAALFAKGSPGHDVHLILRQLRNTIHAGGLAKTHVLVEDEGLEHNLSVPLDEVEDLAEAVLRRTRGNPTDWGLRLTDERAWVQPIILVDALTREGFATLDAIFERTPLEALIALSSDAEDEVDGTDEVDDSDRSEWSLMERMLATRGSDMYLWHFGMHSDQIATSG</sequence>
<gene>
    <name evidence="1" type="ORF">F0U47_19645</name>
</gene>
<dbReference type="Proteomes" id="UP000324351">
    <property type="component" value="Unassembled WGS sequence"/>
</dbReference>
<dbReference type="EMBL" id="VUJW01000014">
    <property type="protein sequence ID" value="KAA1424108.1"/>
    <property type="molecule type" value="Genomic_DNA"/>
</dbReference>
<name>A0A5B1LVE5_9ACTN</name>
<reference evidence="1 2" key="1">
    <citation type="submission" date="2019-09" db="EMBL/GenBank/DDBJ databases">
        <title>Nocardioides panacisoli sp. nov., isolated from the soil of a ginseng field.</title>
        <authorList>
            <person name="Cho C."/>
        </authorList>
    </citation>
    <scope>NUCLEOTIDE SEQUENCE [LARGE SCALE GENOMIC DNA]</scope>
    <source>
        <strain evidence="1 2">BN140041</strain>
    </source>
</reference>
<reference evidence="1 2" key="2">
    <citation type="submission" date="2019-09" db="EMBL/GenBank/DDBJ databases">
        <authorList>
            <person name="Jin C."/>
        </authorList>
    </citation>
    <scope>NUCLEOTIDE SEQUENCE [LARGE SCALE GENOMIC DNA]</scope>
    <source>
        <strain evidence="1 2">BN140041</strain>
    </source>
</reference>
<accession>A0A5B1LVE5</accession>
<organism evidence="1 2">
    <name type="scientific">Nocardioides antri</name>
    <dbReference type="NCBI Taxonomy" id="2607659"/>
    <lineage>
        <taxon>Bacteria</taxon>
        <taxon>Bacillati</taxon>
        <taxon>Actinomycetota</taxon>
        <taxon>Actinomycetes</taxon>
        <taxon>Propionibacteriales</taxon>
        <taxon>Nocardioidaceae</taxon>
        <taxon>Nocardioides</taxon>
    </lineage>
</organism>
<evidence type="ECO:0000313" key="1">
    <source>
        <dbReference type="EMBL" id="KAA1424108.1"/>
    </source>
</evidence>